<dbReference type="EMBL" id="BARW01028685">
    <property type="protein sequence ID" value="GAJ15152.1"/>
    <property type="molecule type" value="Genomic_DNA"/>
</dbReference>
<organism evidence="1">
    <name type="scientific">marine sediment metagenome</name>
    <dbReference type="NCBI Taxonomy" id="412755"/>
    <lineage>
        <taxon>unclassified sequences</taxon>
        <taxon>metagenomes</taxon>
        <taxon>ecological metagenomes</taxon>
    </lineage>
</organism>
<feature type="non-terminal residue" evidence="1">
    <location>
        <position position="114"/>
    </location>
</feature>
<comment type="caution">
    <text evidence="1">The sequence shown here is derived from an EMBL/GenBank/DDBJ whole genome shotgun (WGS) entry which is preliminary data.</text>
</comment>
<dbReference type="AlphaFoldDB" id="X1VCT7"/>
<reference evidence="1" key="1">
    <citation type="journal article" date="2014" name="Front. Microbiol.">
        <title>High frequency of phylogenetically diverse reductive dehalogenase-homologous genes in deep subseafloor sedimentary metagenomes.</title>
        <authorList>
            <person name="Kawai M."/>
            <person name="Futagami T."/>
            <person name="Toyoda A."/>
            <person name="Takaki Y."/>
            <person name="Nishi S."/>
            <person name="Hori S."/>
            <person name="Arai W."/>
            <person name="Tsubouchi T."/>
            <person name="Morono Y."/>
            <person name="Uchiyama I."/>
            <person name="Ito T."/>
            <person name="Fujiyama A."/>
            <person name="Inagaki F."/>
            <person name="Takami H."/>
        </authorList>
    </citation>
    <scope>NUCLEOTIDE SEQUENCE</scope>
    <source>
        <strain evidence="1">Expedition CK06-06</strain>
    </source>
</reference>
<evidence type="ECO:0000313" key="1">
    <source>
        <dbReference type="EMBL" id="GAJ15152.1"/>
    </source>
</evidence>
<name>X1VCT7_9ZZZZ</name>
<sequence length="114" mass="12290">MALLNYTTQIEAIKTVGEIQVINISAGQVLPGGKFKIPFVMASIMAIAPKTEVVLLRTDKTAATENLPGINMTVGECDRLIAQGDKCLIKLPSRHPPRQSKGGMLLVMAYPEPD</sequence>
<protein>
    <submittedName>
        <fullName evidence="1">Uncharacterized protein</fullName>
    </submittedName>
</protein>
<accession>X1VCT7</accession>
<proteinExistence type="predicted"/>
<gene>
    <name evidence="1" type="ORF">S12H4_46264</name>
</gene>